<feature type="non-terminal residue" evidence="5">
    <location>
        <position position="238"/>
    </location>
</feature>
<evidence type="ECO:0000256" key="2">
    <source>
        <dbReference type="ARBA" id="ARBA00022679"/>
    </source>
</evidence>
<evidence type="ECO:0000313" key="5">
    <source>
        <dbReference type="EMBL" id="SVB07612.1"/>
    </source>
</evidence>
<dbReference type="GO" id="GO:0008168">
    <property type="term" value="F:methyltransferase activity"/>
    <property type="evidence" value="ECO:0007669"/>
    <property type="project" value="UniProtKB-KW"/>
</dbReference>
<evidence type="ECO:0000256" key="3">
    <source>
        <dbReference type="ARBA" id="ARBA00022691"/>
    </source>
</evidence>
<gene>
    <name evidence="5" type="ORF">METZ01_LOCUS160466</name>
</gene>
<dbReference type="Gene3D" id="3.40.50.150">
    <property type="entry name" value="Vaccinia Virus protein VP39"/>
    <property type="match status" value="1"/>
</dbReference>
<sequence length="238" mass="27436">VFDAYAAYYDLLYQDKNYHKEAKYILRLLEDNGISNGNILELGSGTGKHAEEFAKMGFCVHGIDLSPEMVQEANHRNNNNLEGQLYFEVGDVRNFKAGKKFDAVISLFHVISYQIKNEDILGMFRTAAKHLKTNGIFIFDFWYGPGVLTDPPEVRQKRLENKDIEVLRIAEPTMSPNENVVDVNYCVQIKQKGSGKVSELNETHKMRYLFIPEILQFSSKWFTLKTNFAWMKDSTPDF</sequence>
<protein>
    <recommendedName>
        <fullName evidence="4">Methyltransferase domain-containing protein</fullName>
    </recommendedName>
</protein>
<organism evidence="5">
    <name type="scientific">marine metagenome</name>
    <dbReference type="NCBI Taxonomy" id="408172"/>
    <lineage>
        <taxon>unclassified sequences</taxon>
        <taxon>metagenomes</taxon>
        <taxon>ecological metagenomes</taxon>
    </lineage>
</organism>
<dbReference type="CDD" id="cd02440">
    <property type="entry name" value="AdoMet_MTases"/>
    <property type="match status" value="1"/>
</dbReference>
<proteinExistence type="predicted"/>
<feature type="domain" description="Methyltransferase" evidence="4">
    <location>
        <begin position="39"/>
        <end position="135"/>
    </location>
</feature>
<keyword evidence="3" id="KW-0949">S-adenosyl-L-methionine</keyword>
<dbReference type="SUPFAM" id="SSF53335">
    <property type="entry name" value="S-adenosyl-L-methionine-dependent methyltransferases"/>
    <property type="match status" value="1"/>
</dbReference>
<evidence type="ECO:0000256" key="1">
    <source>
        <dbReference type="ARBA" id="ARBA00022603"/>
    </source>
</evidence>
<dbReference type="EMBL" id="UINC01027777">
    <property type="protein sequence ID" value="SVB07612.1"/>
    <property type="molecule type" value="Genomic_DNA"/>
</dbReference>
<keyword evidence="2" id="KW-0808">Transferase</keyword>
<dbReference type="InterPro" id="IPR029063">
    <property type="entry name" value="SAM-dependent_MTases_sf"/>
</dbReference>
<dbReference type="PANTHER" id="PTHR43464:SF19">
    <property type="entry name" value="UBIQUINONE BIOSYNTHESIS O-METHYLTRANSFERASE, MITOCHONDRIAL"/>
    <property type="match status" value="1"/>
</dbReference>
<dbReference type="AlphaFoldDB" id="A0A382B2T3"/>
<dbReference type="Gene3D" id="2.20.130.10">
    <property type="entry name" value="CAC2371-like domains"/>
    <property type="match status" value="1"/>
</dbReference>
<dbReference type="PANTHER" id="PTHR43464">
    <property type="entry name" value="METHYLTRANSFERASE"/>
    <property type="match status" value="1"/>
</dbReference>
<keyword evidence="1" id="KW-0489">Methyltransferase</keyword>
<dbReference type="GO" id="GO:0032259">
    <property type="term" value="P:methylation"/>
    <property type="evidence" value="ECO:0007669"/>
    <property type="project" value="UniProtKB-KW"/>
</dbReference>
<dbReference type="Pfam" id="PF13649">
    <property type="entry name" value="Methyltransf_25"/>
    <property type="match status" value="1"/>
</dbReference>
<name>A0A382B2T3_9ZZZZ</name>
<reference evidence="5" key="1">
    <citation type="submission" date="2018-05" db="EMBL/GenBank/DDBJ databases">
        <authorList>
            <person name="Lanie J.A."/>
            <person name="Ng W.-L."/>
            <person name="Kazmierczak K.M."/>
            <person name="Andrzejewski T.M."/>
            <person name="Davidsen T.M."/>
            <person name="Wayne K.J."/>
            <person name="Tettelin H."/>
            <person name="Glass J.I."/>
            <person name="Rusch D."/>
            <person name="Podicherti R."/>
            <person name="Tsui H.-C.T."/>
            <person name="Winkler M.E."/>
        </authorList>
    </citation>
    <scope>NUCLEOTIDE SEQUENCE</scope>
</reference>
<accession>A0A382B2T3</accession>
<dbReference type="InterPro" id="IPR041698">
    <property type="entry name" value="Methyltransf_25"/>
</dbReference>
<feature type="non-terminal residue" evidence="5">
    <location>
        <position position="1"/>
    </location>
</feature>
<evidence type="ECO:0000259" key="4">
    <source>
        <dbReference type="Pfam" id="PF13649"/>
    </source>
</evidence>